<organism evidence="1 2">
    <name type="scientific">Solanum commersonii</name>
    <name type="common">Commerson's wild potato</name>
    <name type="synonym">Commerson's nightshade</name>
    <dbReference type="NCBI Taxonomy" id="4109"/>
    <lineage>
        <taxon>Eukaryota</taxon>
        <taxon>Viridiplantae</taxon>
        <taxon>Streptophyta</taxon>
        <taxon>Embryophyta</taxon>
        <taxon>Tracheophyta</taxon>
        <taxon>Spermatophyta</taxon>
        <taxon>Magnoliopsida</taxon>
        <taxon>eudicotyledons</taxon>
        <taxon>Gunneridae</taxon>
        <taxon>Pentapetalae</taxon>
        <taxon>asterids</taxon>
        <taxon>lamiids</taxon>
        <taxon>Solanales</taxon>
        <taxon>Solanaceae</taxon>
        <taxon>Solanoideae</taxon>
        <taxon>Solaneae</taxon>
        <taxon>Solanum</taxon>
    </lineage>
</organism>
<comment type="caution">
    <text evidence="1">The sequence shown here is derived from an EMBL/GenBank/DDBJ whole genome shotgun (WGS) entry which is preliminary data.</text>
</comment>
<name>A0A9J5ZVY2_SOLCO</name>
<sequence length="98" mass="10796">MKNADLNKLCMEESDPMLKVVVRDKEKVDPRSKFILPKLVNKIKELEEEVLKRQAQINDQVVDNNNGVGSVIAGSIVKRSVVLIGVVVEDALVAADVV</sequence>
<evidence type="ECO:0000313" key="1">
    <source>
        <dbReference type="EMBL" id="KAG5616446.1"/>
    </source>
</evidence>
<gene>
    <name evidence="1" type="ORF">H5410_016270</name>
</gene>
<dbReference type="AlphaFoldDB" id="A0A9J5ZVY2"/>
<protein>
    <submittedName>
        <fullName evidence="1">Uncharacterized protein</fullName>
    </submittedName>
</protein>
<proteinExistence type="predicted"/>
<evidence type="ECO:0000313" key="2">
    <source>
        <dbReference type="Proteomes" id="UP000824120"/>
    </source>
</evidence>
<dbReference type="Proteomes" id="UP000824120">
    <property type="component" value="Chromosome 3"/>
</dbReference>
<dbReference type="EMBL" id="JACXVP010000003">
    <property type="protein sequence ID" value="KAG5616446.1"/>
    <property type="molecule type" value="Genomic_DNA"/>
</dbReference>
<reference evidence="1 2" key="1">
    <citation type="submission" date="2020-09" db="EMBL/GenBank/DDBJ databases">
        <title>De no assembly of potato wild relative species, Solanum commersonii.</title>
        <authorList>
            <person name="Cho K."/>
        </authorList>
    </citation>
    <scope>NUCLEOTIDE SEQUENCE [LARGE SCALE GENOMIC DNA]</scope>
    <source>
        <strain evidence="1">LZ3.2</strain>
        <tissue evidence="1">Leaf</tissue>
    </source>
</reference>
<accession>A0A9J5ZVY2</accession>
<dbReference type="OrthoDB" id="1284371at2759"/>
<keyword evidence="2" id="KW-1185">Reference proteome</keyword>